<dbReference type="NCBIfam" id="TIGR00071">
    <property type="entry name" value="hisT_truA"/>
    <property type="match status" value="1"/>
</dbReference>
<accession>A0A160TLU6</accession>
<dbReference type="InterPro" id="IPR020103">
    <property type="entry name" value="PsdUridine_synth_cat_dom_sf"/>
</dbReference>
<dbReference type="InterPro" id="IPR020097">
    <property type="entry name" value="PsdUridine_synth_TruA_a/b_dom"/>
</dbReference>
<dbReference type="EC" id="4.2.1.70" evidence="5"/>
<dbReference type="PANTHER" id="PTHR11142:SF0">
    <property type="entry name" value="TRNA PSEUDOURIDINE SYNTHASE-LIKE 1"/>
    <property type="match status" value="1"/>
</dbReference>
<dbReference type="GO" id="GO:0003723">
    <property type="term" value="F:RNA binding"/>
    <property type="evidence" value="ECO:0007669"/>
    <property type="project" value="InterPro"/>
</dbReference>
<keyword evidence="3" id="KW-0413">Isomerase</keyword>
<gene>
    <name evidence="5" type="ORF">MGWOODY_Smn1168</name>
</gene>
<sequence length="246" mass="27134">MTRFALTVEYDGRPFMGWQRQSHGPSVQQAIETAALEITGETVAVHAAGRTDAGVHATGMRAHLDIARAITPFRLMEALNARLRPAPVAILACESVSDDWHARFSCVARHYEYRIVTRRAPLTFETGLAWRVPTTLDAEAMAQGAARLVGRHDFTTFRSAHCQADSPLRTLDRLDVLAADDRISVFASARSFLHHQVRSMVGCLALVGQGKWSPDDLQAALEARDRSKLGLNAPPDGLYFLRADYP</sequence>
<dbReference type="Gene3D" id="3.30.70.660">
    <property type="entry name" value="Pseudouridine synthase I, catalytic domain, C-terminal subdomain"/>
    <property type="match status" value="1"/>
</dbReference>
<protein>
    <submittedName>
        <fullName evidence="5">tRNA pseudouridine synthase A</fullName>
        <ecNumber evidence="5">4.2.1.70</ecNumber>
    </submittedName>
</protein>
<dbReference type="AlphaFoldDB" id="A0A160TLU6"/>
<dbReference type="GO" id="GO:0004730">
    <property type="term" value="F:pseudouridylate synthase activity"/>
    <property type="evidence" value="ECO:0007669"/>
    <property type="project" value="UniProtKB-EC"/>
</dbReference>
<dbReference type="PANTHER" id="PTHR11142">
    <property type="entry name" value="PSEUDOURIDYLATE SYNTHASE"/>
    <property type="match status" value="1"/>
</dbReference>
<evidence type="ECO:0000256" key="1">
    <source>
        <dbReference type="ARBA" id="ARBA00009375"/>
    </source>
</evidence>
<dbReference type="InterPro" id="IPR020095">
    <property type="entry name" value="PsdUridine_synth_TruA_C"/>
</dbReference>
<dbReference type="GO" id="GO:0009982">
    <property type="term" value="F:pseudouridine synthase activity"/>
    <property type="evidence" value="ECO:0007669"/>
    <property type="project" value="InterPro"/>
</dbReference>
<dbReference type="CDD" id="cd02570">
    <property type="entry name" value="PseudoU_synth_EcTruA"/>
    <property type="match status" value="1"/>
</dbReference>
<dbReference type="HAMAP" id="MF_00171">
    <property type="entry name" value="TruA"/>
    <property type="match status" value="1"/>
</dbReference>
<evidence type="ECO:0000256" key="2">
    <source>
        <dbReference type="ARBA" id="ARBA00022694"/>
    </source>
</evidence>
<keyword evidence="2" id="KW-0819">tRNA processing</keyword>
<organism evidence="5">
    <name type="scientific">hydrothermal vent metagenome</name>
    <dbReference type="NCBI Taxonomy" id="652676"/>
    <lineage>
        <taxon>unclassified sequences</taxon>
        <taxon>metagenomes</taxon>
        <taxon>ecological metagenomes</taxon>
    </lineage>
</organism>
<feature type="domain" description="Pseudouridine synthase I TruA alpha/beta" evidence="4">
    <location>
        <begin position="8"/>
        <end position="104"/>
    </location>
</feature>
<dbReference type="InterPro" id="IPR001406">
    <property type="entry name" value="PsdUridine_synth_TruA"/>
</dbReference>
<evidence type="ECO:0000313" key="5">
    <source>
        <dbReference type="EMBL" id="CUS45683.1"/>
    </source>
</evidence>
<dbReference type="InterPro" id="IPR020094">
    <property type="entry name" value="TruA/RsuA/RluB/E/F_N"/>
</dbReference>
<proteinExistence type="inferred from homology"/>
<name>A0A160TLU6_9ZZZZ</name>
<evidence type="ECO:0000256" key="3">
    <source>
        <dbReference type="ARBA" id="ARBA00023235"/>
    </source>
</evidence>
<feature type="domain" description="Pseudouridine synthase I TruA alpha/beta" evidence="4">
    <location>
        <begin position="145"/>
        <end position="246"/>
    </location>
</feature>
<comment type="similarity">
    <text evidence="1">Belongs to the tRNA pseudouridine synthase TruA family.</text>
</comment>
<evidence type="ECO:0000259" key="4">
    <source>
        <dbReference type="Pfam" id="PF01416"/>
    </source>
</evidence>
<dbReference type="EMBL" id="CZQE01000291">
    <property type="protein sequence ID" value="CUS45683.1"/>
    <property type="molecule type" value="Genomic_DNA"/>
</dbReference>
<dbReference type="Gene3D" id="3.30.70.580">
    <property type="entry name" value="Pseudouridine synthase I, catalytic domain, N-terminal subdomain"/>
    <property type="match status" value="1"/>
</dbReference>
<dbReference type="SUPFAM" id="SSF55120">
    <property type="entry name" value="Pseudouridine synthase"/>
    <property type="match status" value="1"/>
</dbReference>
<dbReference type="FunFam" id="3.30.70.580:FF:000001">
    <property type="entry name" value="tRNA pseudouridine synthase A"/>
    <property type="match status" value="1"/>
</dbReference>
<dbReference type="PIRSF" id="PIRSF001430">
    <property type="entry name" value="tRNA_psdUrid_synth"/>
    <property type="match status" value="1"/>
</dbReference>
<keyword evidence="5" id="KW-0456">Lyase</keyword>
<reference evidence="5" key="1">
    <citation type="submission" date="2015-10" db="EMBL/GenBank/DDBJ databases">
        <authorList>
            <person name="Gilbert D.G."/>
        </authorList>
    </citation>
    <scope>NUCLEOTIDE SEQUENCE</scope>
</reference>
<dbReference type="GO" id="GO:0031119">
    <property type="term" value="P:tRNA pseudouridine synthesis"/>
    <property type="evidence" value="ECO:0007669"/>
    <property type="project" value="TreeGrafter"/>
</dbReference>
<dbReference type="Pfam" id="PF01416">
    <property type="entry name" value="PseudoU_synth_1"/>
    <property type="match status" value="2"/>
</dbReference>